<keyword evidence="2 5" id="KW-0812">Transmembrane</keyword>
<dbReference type="Gene3D" id="1.20.1740.10">
    <property type="entry name" value="Amino acid/polyamine transporter I"/>
    <property type="match status" value="1"/>
</dbReference>
<feature type="transmembrane region" description="Helical" evidence="5">
    <location>
        <begin position="196"/>
        <end position="215"/>
    </location>
</feature>
<feature type="transmembrane region" description="Helical" evidence="5">
    <location>
        <begin position="122"/>
        <end position="144"/>
    </location>
</feature>
<comment type="subcellular location">
    <subcellularLocation>
        <location evidence="1">Membrane</location>
        <topology evidence="1">Multi-pass membrane protein</topology>
    </subcellularLocation>
</comment>
<feature type="transmembrane region" description="Helical" evidence="5">
    <location>
        <begin position="337"/>
        <end position="359"/>
    </location>
</feature>
<dbReference type="Proteomes" id="UP001144157">
    <property type="component" value="Unassembled WGS sequence"/>
</dbReference>
<dbReference type="InterPro" id="IPR002293">
    <property type="entry name" value="AA/rel_permease1"/>
</dbReference>
<reference evidence="6" key="1">
    <citation type="submission" date="2022-07" db="EMBL/GenBank/DDBJ databases">
        <title>Taxonomy of Aspergillus series Nigri: significant species reduction supported by multi-species coalescent approaches.</title>
        <authorList>
            <person name="Bian C."/>
            <person name="Kusuya Y."/>
            <person name="Sklenar F."/>
            <person name="D'hooge E."/>
            <person name="Yaguchi T."/>
            <person name="Takahashi H."/>
            <person name="Hubka V."/>
        </authorList>
    </citation>
    <scope>NUCLEOTIDE SEQUENCE</scope>
    <source>
        <strain evidence="6">IFM 56815</strain>
    </source>
</reference>
<protein>
    <submittedName>
        <fullName evidence="6">Y+L amino acid transporter</fullName>
    </submittedName>
</protein>
<dbReference type="PANTHER" id="PTHR11785:SF402">
    <property type="entry name" value="AMINO ACID TRANSPORTER (EUROFUNG)"/>
    <property type="match status" value="1"/>
</dbReference>
<evidence type="ECO:0000313" key="7">
    <source>
        <dbReference type="Proteomes" id="UP001144157"/>
    </source>
</evidence>
<sequence>MSTQDEDINAPLLEGNLAPEYGSTAGPASSLAPHASFRRNLGTSEAFSIIINIVIGSGIFTSLGAIDTNVPSPGAALVVWFVGGILAWTGAATMAELGAAIPGEGGVQQYLQYIYGEAFGFLAAWTWAVAVVPASLAILSIVFVESIYSATGVTDQPDRMAHKLLSSLVLLIISMANSVSTQFSTRLNTFFLTTKFAAIALTVVAGLGVVLYHLAGWDRDNSGEPQDWLTRAWFGARNTVGLDGREIEWQKLHGWESLGHYSAALYGALWAYSGWDKAIYVSAELSSPARQLPLAINTAVPIVILSFIAVNIAYYILLPWRVVSTTDSVAVTSFSHLLGPTFGAIAAGLICLVVAGSLLGSSFVAGRIVVAAANSNWLPAFLARIGSVSGRSTSTADAPINAILFSTACSIVYIFFGNFRVLATFSGLSAYIFFFLTMVGAIILRVREPELPRPYKPMICVPVIFALAAVLIGLWLVGLGLYSARRQWIGKGEAESSEQ</sequence>
<dbReference type="PIRSF" id="PIRSF006060">
    <property type="entry name" value="AA_transporter"/>
    <property type="match status" value="1"/>
</dbReference>
<feature type="transmembrane region" description="Helical" evidence="5">
    <location>
        <begin position="78"/>
        <end position="101"/>
    </location>
</feature>
<dbReference type="AlphaFoldDB" id="A0A9W6AZ90"/>
<feature type="transmembrane region" description="Helical" evidence="5">
    <location>
        <begin position="458"/>
        <end position="482"/>
    </location>
</feature>
<feature type="transmembrane region" description="Helical" evidence="5">
    <location>
        <begin position="398"/>
        <end position="416"/>
    </location>
</feature>
<name>A0A9W6AZ90_ASPTU</name>
<evidence type="ECO:0000256" key="1">
    <source>
        <dbReference type="ARBA" id="ARBA00004141"/>
    </source>
</evidence>
<feature type="transmembrane region" description="Helical" evidence="5">
    <location>
        <begin position="164"/>
        <end position="184"/>
    </location>
</feature>
<dbReference type="InterPro" id="IPR050598">
    <property type="entry name" value="AminoAcid_Transporter"/>
</dbReference>
<evidence type="ECO:0000256" key="4">
    <source>
        <dbReference type="ARBA" id="ARBA00023136"/>
    </source>
</evidence>
<feature type="transmembrane region" description="Helical" evidence="5">
    <location>
        <begin position="46"/>
        <end position="66"/>
    </location>
</feature>
<evidence type="ECO:0000256" key="2">
    <source>
        <dbReference type="ARBA" id="ARBA00022692"/>
    </source>
</evidence>
<dbReference type="GO" id="GO:0015179">
    <property type="term" value="F:L-amino acid transmembrane transporter activity"/>
    <property type="evidence" value="ECO:0007669"/>
    <property type="project" value="TreeGrafter"/>
</dbReference>
<dbReference type="GO" id="GO:0016020">
    <property type="term" value="C:membrane"/>
    <property type="evidence" value="ECO:0007669"/>
    <property type="project" value="UniProtKB-SubCell"/>
</dbReference>
<feature type="transmembrane region" description="Helical" evidence="5">
    <location>
        <begin position="296"/>
        <end position="317"/>
    </location>
</feature>
<dbReference type="EMBL" id="BRPE01000019">
    <property type="protein sequence ID" value="GLA89886.1"/>
    <property type="molecule type" value="Genomic_DNA"/>
</dbReference>
<organism evidence="6 7">
    <name type="scientific">Aspergillus tubingensis</name>
    <dbReference type="NCBI Taxonomy" id="5068"/>
    <lineage>
        <taxon>Eukaryota</taxon>
        <taxon>Fungi</taxon>
        <taxon>Dikarya</taxon>
        <taxon>Ascomycota</taxon>
        <taxon>Pezizomycotina</taxon>
        <taxon>Eurotiomycetes</taxon>
        <taxon>Eurotiomycetidae</taxon>
        <taxon>Eurotiales</taxon>
        <taxon>Aspergillaceae</taxon>
        <taxon>Aspergillus</taxon>
        <taxon>Aspergillus subgen. Circumdati</taxon>
    </lineage>
</organism>
<evidence type="ECO:0000313" key="6">
    <source>
        <dbReference type="EMBL" id="GLA89886.1"/>
    </source>
</evidence>
<keyword evidence="3 5" id="KW-1133">Transmembrane helix</keyword>
<gene>
    <name evidence="6" type="ORF">AtubIFM56815_004379</name>
</gene>
<keyword evidence="4 5" id="KW-0472">Membrane</keyword>
<evidence type="ECO:0000256" key="3">
    <source>
        <dbReference type="ARBA" id="ARBA00022989"/>
    </source>
</evidence>
<dbReference type="PANTHER" id="PTHR11785">
    <property type="entry name" value="AMINO ACID TRANSPORTER"/>
    <property type="match status" value="1"/>
</dbReference>
<comment type="caution">
    <text evidence="6">The sequence shown here is derived from an EMBL/GenBank/DDBJ whole genome shotgun (WGS) entry which is preliminary data.</text>
</comment>
<proteinExistence type="predicted"/>
<dbReference type="Pfam" id="PF13520">
    <property type="entry name" value="AA_permease_2"/>
    <property type="match status" value="1"/>
</dbReference>
<evidence type="ECO:0000256" key="5">
    <source>
        <dbReference type="SAM" id="Phobius"/>
    </source>
</evidence>
<feature type="transmembrane region" description="Helical" evidence="5">
    <location>
        <begin position="428"/>
        <end position="446"/>
    </location>
</feature>
<accession>A0A9W6AZ90</accession>